<proteinExistence type="predicted"/>
<evidence type="ECO:0000256" key="7">
    <source>
        <dbReference type="ARBA" id="ARBA00022840"/>
    </source>
</evidence>
<dbReference type="InterPro" id="IPR011712">
    <property type="entry name" value="Sig_transdc_His_kin_sub3_dim/P"/>
</dbReference>
<dbReference type="InterPro" id="IPR036890">
    <property type="entry name" value="HATPase_C_sf"/>
</dbReference>
<dbReference type="InterPro" id="IPR005467">
    <property type="entry name" value="His_kinase_dom"/>
</dbReference>
<evidence type="ECO:0000256" key="4">
    <source>
        <dbReference type="ARBA" id="ARBA00022679"/>
    </source>
</evidence>
<dbReference type="GO" id="GO:0046983">
    <property type="term" value="F:protein dimerization activity"/>
    <property type="evidence" value="ECO:0007669"/>
    <property type="project" value="InterPro"/>
</dbReference>
<dbReference type="Gene3D" id="1.20.5.1930">
    <property type="match status" value="1"/>
</dbReference>
<keyword evidence="9" id="KW-1133">Transmembrane helix</keyword>
<keyword evidence="9" id="KW-0472">Membrane</keyword>
<evidence type="ECO:0000256" key="1">
    <source>
        <dbReference type="ARBA" id="ARBA00000085"/>
    </source>
</evidence>
<evidence type="ECO:0000256" key="5">
    <source>
        <dbReference type="ARBA" id="ARBA00022741"/>
    </source>
</evidence>
<dbReference type="AlphaFoldDB" id="A0A2W5F068"/>
<gene>
    <name evidence="11" type="ORF">DI598_09265</name>
</gene>
<dbReference type="CDD" id="cd16917">
    <property type="entry name" value="HATPase_UhpB-NarQ-NarX-like"/>
    <property type="match status" value="1"/>
</dbReference>
<dbReference type="PANTHER" id="PTHR24421">
    <property type="entry name" value="NITRATE/NITRITE SENSOR PROTEIN NARX-RELATED"/>
    <property type="match status" value="1"/>
</dbReference>
<evidence type="ECO:0000256" key="6">
    <source>
        <dbReference type="ARBA" id="ARBA00022777"/>
    </source>
</evidence>
<keyword evidence="8" id="KW-0902">Two-component regulatory system</keyword>
<keyword evidence="4" id="KW-0808">Transferase</keyword>
<dbReference type="InterPro" id="IPR050482">
    <property type="entry name" value="Sensor_HK_TwoCompSys"/>
</dbReference>
<name>A0A2W5F068_9SPHI</name>
<dbReference type="GO" id="GO:0016020">
    <property type="term" value="C:membrane"/>
    <property type="evidence" value="ECO:0007669"/>
    <property type="project" value="InterPro"/>
</dbReference>
<evidence type="ECO:0000256" key="8">
    <source>
        <dbReference type="ARBA" id="ARBA00023012"/>
    </source>
</evidence>
<keyword evidence="3" id="KW-0597">Phosphoprotein</keyword>
<keyword evidence="5" id="KW-0547">Nucleotide-binding</keyword>
<evidence type="ECO:0000256" key="3">
    <source>
        <dbReference type="ARBA" id="ARBA00022553"/>
    </source>
</evidence>
<protein>
    <recommendedName>
        <fullName evidence="2">histidine kinase</fullName>
        <ecNumber evidence="2">2.7.13.3</ecNumber>
    </recommendedName>
</protein>
<dbReference type="Pfam" id="PF02518">
    <property type="entry name" value="HATPase_c"/>
    <property type="match status" value="1"/>
</dbReference>
<comment type="caution">
    <text evidence="11">The sequence shown here is derived from an EMBL/GenBank/DDBJ whole genome shotgun (WGS) entry which is preliminary data.</text>
</comment>
<evidence type="ECO:0000259" key="10">
    <source>
        <dbReference type="PROSITE" id="PS50109"/>
    </source>
</evidence>
<dbReference type="EMBL" id="QFOI01000143">
    <property type="protein sequence ID" value="PZP48838.1"/>
    <property type="molecule type" value="Genomic_DNA"/>
</dbReference>
<dbReference type="GO" id="GO:0000155">
    <property type="term" value="F:phosphorelay sensor kinase activity"/>
    <property type="evidence" value="ECO:0007669"/>
    <property type="project" value="InterPro"/>
</dbReference>
<dbReference type="Gene3D" id="3.30.565.10">
    <property type="entry name" value="Histidine kinase-like ATPase, C-terminal domain"/>
    <property type="match status" value="1"/>
</dbReference>
<organism evidence="11 12">
    <name type="scientific">Pseudopedobacter saltans</name>
    <dbReference type="NCBI Taxonomy" id="151895"/>
    <lineage>
        <taxon>Bacteria</taxon>
        <taxon>Pseudomonadati</taxon>
        <taxon>Bacteroidota</taxon>
        <taxon>Sphingobacteriia</taxon>
        <taxon>Sphingobacteriales</taxon>
        <taxon>Sphingobacteriaceae</taxon>
        <taxon>Pseudopedobacter</taxon>
    </lineage>
</organism>
<dbReference type="Proteomes" id="UP000249645">
    <property type="component" value="Unassembled WGS sequence"/>
</dbReference>
<sequence>MEHPCNNFSDHVFDVCLGIFTAKKREVNIYAYIIIGMCSSFLLCAATILFYFRYRKNILAKQYEMKTAELQYQKDLLKASITTQEAERKRIGMDLHDEVGSKLSALRLLIENYADVNTEQLSEQAFNQKCKFHIDNVITNVRNISHDLSPVIRGGYGLYDILMDFAEDVNKSGKINVLVKVDEAAENTTLEDFVQLSLYRVIVELLNNTIKHAEAKQAEIHFSVLDNQYILQYDDDGKGIDTDLSHIKKGIGFKNMESRLESIGANFQLMQTNEPGFHLKINLPLV</sequence>
<evidence type="ECO:0000313" key="11">
    <source>
        <dbReference type="EMBL" id="PZP48838.1"/>
    </source>
</evidence>
<evidence type="ECO:0000256" key="9">
    <source>
        <dbReference type="SAM" id="Phobius"/>
    </source>
</evidence>
<dbReference type="InterPro" id="IPR003594">
    <property type="entry name" value="HATPase_dom"/>
</dbReference>
<evidence type="ECO:0000313" key="12">
    <source>
        <dbReference type="Proteomes" id="UP000249645"/>
    </source>
</evidence>
<comment type="catalytic activity">
    <reaction evidence="1">
        <text>ATP + protein L-histidine = ADP + protein N-phospho-L-histidine.</text>
        <dbReference type="EC" id="2.7.13.3"/>
    </reaction>
</comment>
<dbReference type="Pfam" id="PF07730">
    <property type="entry name" value="HisKA_3"/>
    <property type="match status" value="1"/>
</dbReference>
<feature type="transmembrane region" description="Helical" evidence="9">
    <location>
        <begin position="29"/>
        <end position="52"/>
    </location>
</feature>
<dbReference type="PANTHER" id="PTHR24421:SF10">
    <property type="entry name" value="NITRATE_NITRITE SENSOR PROTEIN NARQ"/>
    <property type="match status" value="1"/>
</dbReference>
<feature type="domain" description="Histidine kinase" evidence="10">
    <location>
        <begin position="94"/>
        <end position="286"/>
    </location>
</feature>
<reference evidence="11 12" key="1">
    <citation type="submission" date="2017-11" db="EMBL/GenBank/DDBJ databases">
        <title>Infants hospitalized years apart are colonized by the same room-sourced microbial strains.</title>
        <authorList>
            <person name="Brooks B."/>
            <person name="Olm M.R."/>
            <person name="Firek B.A."/>
            <person name="Baker R."/>
            <person name="Thomas B.C."/>
            <person name="Morowitz M.J."/>
            <person name="Banfield J.F."/>
        </authorList>
    </citation>
    <scope>NUCLEOTIDE SEQUENCE [LARGE SCALE GENOMIC DNA]</scope>
    <source>
        <strain evidence="11">S2_009_000_R2_76</strain>
    </source>
</reference>
<keyword evidence="9" id="KW-0812">Transmembrane</keyword>
<dbReference type="EC" id="2.7.13.3" evidence="2"/>
<keyword evidence="7" id="KW-0067">ATP-binding</keyword>
<dbReference type="PROSITE" id="PS50109">
    <property type="entry name" value="HIS_KIN"/>
    <property type="match status" value="1"/>
</dbReference>
<evidence type="ECO:0000256" key="2">
    <source>
        <dbReference type="ARBA" id="ARBA00012438"/>
    </source>
</evidence>
<keyword evidence="6" id="KW-0418">Kinase</keyword>
<accession>A0A2W5F068</accession>
<dbReference type="SUPFAM" id="SSF55874">
    <property type="entry name" value="ATPase domain of HSP90 chaperone/DNA topoisomerase II/histidine kinase"/>
    <property type="match status" value="1"/>
</dbReference>
<dbReference type="GO" id="GO:0005524">
    <property type="term" value="F:ATP binding"/>
    <property type="evidence" value="ECO:0007669"/>
    <property type="project" value="UniProtKB-KW"/>
</dbReference>